<gene>
    <name evidence="1" type="ORF">SCHCODRAFT_237622</name>
</gene>
<name>D8QGI8_SCHCM</name>
<sequence length="156" mass="17446">MSKYGSRDQSPATRAGAEFLGTRACTRSHGHESNRAKPSNPRVAEHILTVGAGTHSRPHVSAQAHFALALCGRWILGFKDKDPRRRQNSAEEHALRTLVQVMNVVRNHVGMDEGRHYDYMDEDWQVSGFIGIEGWQDGYVISGLQEKYGIAKCVKE</sequence>
<evidence type="ECO:0000313" key="1">
    <source>
        <dbReference type="EMBL" id="EFI93596.1"/>
    </source>
</evidence>
<dbReference type="KEGG" id="scm:SCHCO_02553716"/>
<dbReference type="VEuPathDB" id="FungiDB:SCHCODRAFT_02553716"/>
<dbReference type="EMBL" id="GL377311">
    <property type="protein sequence ID" value="EFI93596.1"/>
    <property type="molecule type" value="Genomic_DNA"/>
</dbReference>
<dbReference type="HOGENOM" id="CLU_1687694_0_0_1"/>
<dbReference type="AlphaFoldDB" id="D8QGI8"/>
<dbReference type="RefSeq" id="XP_003028499.1">
    <property type="nucleotide sequence ID" value="XM_003028453.1"/>
</dbReference>
<organism evidence="2">
    <name type="scientific">Schizophyllum commune (strain H4-8 / FGSC 9210)</name>
    <name type="common">Split gill fungus</name>
    <dbReference type="NCBI Taxonomy" id="578458"/>
    <lineage>
        <taxon>Eukaryota</taxon>
        <taxon>Fungi</taxon>
        <taxon>Dikarya</taxon>
        <taxon>Basidiomycota</taxon>
        <taxon>Agaricomycotina</taxon>
        <taxon>Agaricomycetes</taxon>
        <taxon>Agaricomycetidae</taxon>
        <taxon>Agaricales</taxon>
        <taxon>Schizophyllaceae</taxon>
        <taxon>Schizophyllum</taxon>
    </lineage>
</organism>
<keyword evidence="2" id="KW-1185">Reference proteome</keyword>
<dbReference type="GeneID" id="9591984"/>
<dbReference type="InParanoid" id="D8QGI8"/>
<evidence type="ECO:0000313" key="2">
    <source>
        <dbReference type="Proteomes" id="UP000007431"/>
    </source>
</evidence>
<accession>D8QGI8</accession>
<protein>
    <submittedName>
        <fullName evidence="1">Uncharacterized protein</fullName>
    </submittedName>
</protein>
<proteinExistence type="predicted"/>
<dbReference type="Proteomes" id="UP000007431">
    <property type="component" value="Unassembled WGS sequence"/>
</dbReference>
<reference evidence="1 2" key="1">
    <citation type="journal article" date="2010" name="Nat. Biotechnol.">
        <title>Genome sequence of the model mushroom Schizophyllum commune.</title>
        <authorList>
            <person name="Ohm R.A."/>
            <person name="de Jong J.F."/>
            <person name="Lugones L.G."/>
            <person name="Aerts A."/>
            <person name="Kothe E."/>
            <person name="Stajich J.E."/>
            <person name="de Vries R.P."/>
            <person name="Record E."/>
            <person name="Levasseur A."/>
            <person name="Baker S.E."/>
            <person name="Bartholomew K.A."/>
            <person name="Coutinho P.M."/>
            <person name="Erdmann S."/>
            <person name="Fowler T.J."/>
            <person name="Gathman A.C."/>
            <person name="Lombard V."/>
            <person name="Henrissat B."/>
            <person name="Knabe N."/>
            <person name="Kuees U."/>
            <person name="Lilly W.W."/>
            <person name="Lindquist E."/>
            <person name="Lucas S."/>
            <person name="Magnuson J.K."/>
            <person name="Piumi F."/>
            <person name="Raudaskoski M."/>
            <person name="Salamov A."/>
            <person name="Schmutz J."/>
            <person name="Schwarze F.W.M.R."/>
            <person name="vanKuyk P.A."/>
            <person name="Horton J.S."/>
            <person name="Grigoriev I.V."/>
            <person name="Woesten H.A.B."/>
        </authorList>
    </citation>
    <scope>NUCLEOTIDE SEQUENCE [LARGE SCALE GENOMIC DNA]</scope>
    <source>
        <strain evidence="2">H4-8 / FGSC 9210</strain>
    </source>
</reference>